<organism evidence="1 2">
    <name type="scientific">Candidatus Woykebacteria bacterium RBG_13_40_15</name>
    <dbReference type="NCBI Taxonomy" id="1802593"/>
    <lineage>
        <taxon>Bacteria</taxon>
        <taxon>Candidatus Woykeibacteriota</taxon>
    </lineage>
</organism>
<name>A0A1G1W7S1_9BACT</name>
<comment type="caution">
    <text evidence="1">The sequence shown here is derived from an EMBL/GenBank/DDBJ whole genome shotgun (WGS) entry which is preliminary data.</text>
</comment>
<evidence type="ECO:0000313" key="2">
    <source>
        <dbReference type="Proteomes" id="UP000176631"/>
    </source>
</evidence>
<dbReference type="Proteomes" id="UP000176631">
    <property type="component" value="Unassembled WGS sequence"/>
</dbReference>
<gene>
    <name evidence="1" type="ORF">A2172_01815</name>
</gene>
<reference evidence="1 2" key="1">
    <citation type="journal article" date="2016" name="Nat. Commun.">
        <title>Thousands of microbial genomes shed light on interconnected biogeochemical processes in an aquifer system.</title>
        <authorList>
            <person name="Anantharaman K."/>
            <person name="Brown C.T."/>
            <person name="Hug L.A."/>
            <person name="Sharon I."/>
            <person name="Castelle C.J."/>
            <person name="Probst A.J."/>
            <person name="Thomas B.C."/>
            <person name="Singh A."/>
            <person name="Wilkins M.J."/>
            <person name="Karaoz U."/>
            <person name="Brodie E.L."/>
            <person name="Williams K.H."/>
            <person name="Hubbard S.S."/>
            <person name="Banfield J.F."/>
        </authorList>
    </citation>
    <scope>NUCLEOTIDE SEQUENCE [LARGE SCALE GENOMIC DNA]</scope>
</reference>
<sequence>MIKNLIIESYENNLEELSPRRRLHYLVRRYRITGEEKYVPLINSIYKELLPRFKKVLESFSSEEKIVELSKKALANYEHPNLRRARRFLYYQKNPKVMIYGEAILYMFFIKSFGMENSTEISKEYEVAKSYMGENNVSKIFLDKKYWTVNPSECVNIVNFLYFLGVEDERDYLIKLFREYWLNLSPSEPSIWLDKIYALTHSIIGESNYYQNFVNEERFSWAFKYFEKDFDDIIRKVSIDCIGEIGICYKLAGESKSKIVKQIQDLLIKRFDKKLGYIPNDSTPTLAGSEHRNVIATMVLEDFGKLYKGPNLSVIS</sequence>
<proteinExistence type="predicted"/>
<accession>A0A1G1W7S1</accession>
<dbReference type="Pfam" id="PF12060">
    <property type="entry name" value="DUF3541"/>
    <property type="match status" value="1"/>
</dbReference>
<evidence type="ECO:0000313" key="1">
    <source>
        <dbReference type="EMBL" id="OGY23654.1"/>
    </source>
</evidence>
<dbReference type="InterPro" id="IPR021928">
    <property type="entry name" value="DUF3541"/>
</dbReference>
<protein>
    <submittedName>
        <fullName evidence="1">Uncharacterized protein</fullName>
    </submittedName>
</protein>
<dbReference type="EMBL" id="MHCP01000023">
    <property type="protein sequence ID" value="OGY23654.1"/>
    <property type="molecule type" value="Genomic_DNA"/>
</dbReference>
<dbReference type="AlphaFoldDB" id="A0A1G1W7S1"/>